<dbReference type="InterPro" id="IPR000834">
    <property type="entry name" value="Peptidase_M14"/>
</dbReference>
<evidence type="ECO:0000313" key="4">
    <source>
        <dbReference type="Proteomes" id="UP000825258"/>
    </source>
</evidence>
<dbReference type="Pfam" id="PF00246">
    <property type="entry name" value="Peptidase_M14"/>
    <property type="match status" value="1"/>
</dbReference>
<organism evidence="3 4">
    <name type="scientific">Flavobacterium okayamense</name>
    <dbReference type="NCBI Taxonomy" id="2830782"/>
    <lineage>
        <taxon>Bacteria</taxon>
        <taxon>Pseudomonadati</taxon>
        <taxon>Bacteroidota</taxon>
        <taxon>Flavobacteriia</taxon>
        <taxon>Flavobacteriales</taxon>
        <taxon>Flavobacteriaceae</taxon>
        <taxon>Flavobacterium</taxon>
    </lineage>
</organism>
<feature type="domain" description="Peptidase M14" evidence="2">
    <location>
        <begin position="10"/>
        <end position="265"/>
    </location>
</feature>
<dbReference type="PROSITE" id="PS52035">
    <property type="entry name" value="PEPTIDASE_M14"/>
    <property type="match status" value="1"/>
</dbReference>
<dbReference type="Proteomes" id="UP000825258">
    <property type="component" value="Chromosome"/>
</dbReference>
<evidence type="ECO:0000259" key="2">
    <source>
        <dbReference type="PROSITE" id="PS52035"/>
    </source>
</evidence>
<dbReference type="SMART" id="SM00631">
    <property type="entry name" value="Zn_pept"/>
    <property type="match status" value="1"/>
</dbReference>
<name>A0ABM7S6E2_9FLAO</name>
<comment type="similarity">
    <text evidence="1">Belongs to the peptidase M14 family.</text>
</comment>
<accession>A0ABM7S6E2</accession>
<gene>
    <name evidence="3" type="ORF">KK2020170_20160</name>
</gene>
<dbReference type="SUPFAM" id="SSF53187">
    <property type="entry name" value="Zn-dependent exopeptidases"/>
    <property type="match status" value="1"/>
</dbReference>
<protein>
    <submittedName>
        <fullName evidence="3">Peptidase M14</fullName>
    </submittedName>
</protein>
<feature type="active site" description="Proton donor/acceptor" evidence="1">
    <location>
        <position position="240"/>
    </location>
</feature>
<evidence type="ECO:0000256" key="1">
    <source>
        <dbReference type="PROSITE-ProRule" id="PRU01379"/>
    </source>
</evidence>
<keyword evidence="4" id="KW-1185">Reference proteome</keyword>
<sequence>MDLLHKATQYIYKPIQGRYVTNEMVFEFLNTLNSNFVISELGKSVQGKTIKSVRFGNGDIKIFMWSQMHGNESTTTKGLIDFLNYLNLNKEKANDFKEKYTLLCIPILNPDGAAMYTRFNANEIDLNRDAKQQTQPESLILRDTYLDFKPDYCFNLHDQRTIFGTDSTGLPATMSFLSPAFNEERTYNNVRMKAVAVINSVNTKLQQYIPNQVGRFDDSFNDNCIGDYLTTLNIPTVLFEAGHFQNDYNREEVRKFVFISLFVGISSIYENVVVDNELDEYLKIPQNKSNFRDFIYKNIKIFDDNSEKLINFAAQYREVLNDSKIEFTAEISEVNGLEDFFGHTVIDGKGFDFDSEFGKKPIIGKKADFSLNKMLKFRNGLQLF</sequence>
<dbReference type="EMBL" id="AP024749">
    <property type="protein sequence ID" value="BCY29148.1"/>
    <property type="molecule type" value="Genomic_DNA"/>
</dbReference>
<evidence type="ECO:0000313" key="3">
    <source>
        <dbReference type="EMBL" id="BCY29148.1"/>
    </source>
</evidence>
<reference evidence="3 4" key="1">
    <citation type="submission" date="2021-06" db="EMBL/GenBank/DDBJ databases">
        <title>Whole genome sequences of Flavobacterium sp. KK2020170 and assembly.</title>
        <authorList>
            <person name="Kitahara K."/>
            <person name="Miyoshi S."/>
            <person name="Uesaka K."/>
        </authorList>
    </citation>
    <scope>NUCLEOTIDE SEQUENCE [LARGE SCALE GENOMIC DNA]</scope>
    <source>
        <strain evidence="3 4">KK2020170</strain>
    </source>
</reference>
<proteinExistence type="inferred from homology"/>
<dbReference type="RefSeq" id="WP_221258241.1">
    <property type="nucleotide sequence ID" value="NZ_AP024749.1"/>
</dbReference>
<dbReference type="Gene3D" id="3.40.630.10">
    <property type="entry name" value="Zn peptidases"/>
    <property type="match status" value="1"/>
</dbReference>